<sequence length="112" mass="12402">MEYSDACSVLNIMNGLSIGNPDKVTSNYCETESLSTQTVDEQVFPHVATGFPDTSAFLRELTLKSMLVLAPKQAKSWMKQLLAITCLSLAQLEGFNSLDSGLLRLLLQWPYL</sequence>
<name>A0ACC2KT58_PERAE</name>
<evidence type="ECO:0000313" key="1">
    <source>
        <dbReference type="EMBL" id="KAJ8624163.1"/>
    </source>
</evidence>
<evidence type="ECO:0000313" key="2">
    <source>
        <dbReference type="Proteomes" id="UP001234297"/>
    </source>
</evidence>
<proteinExistence type="predicted"/>
<dbReference type="Proteomes" id="UP001234297">
    <property type="component" value="Chromosome 11"/>
</dbReference>
<comment type="caution">
    <text evidence="1">The sequence shown here is derived from an EMBL/GenBank/DDBJ whole genome shotgun (WGS) entry which is preliminary data.</text>
</comment>
<protein>
    <submittedName>
        <fullName evidence="1">Uncharacterized protein</fullName>
    </submittedName>
</protein>
<dbReference type="EMBL" id="CM056819">
    <property type="protein sequence ID" value="KAJ8624163.1"/>
    <property type="molecule type" value="Genomic_DNA"/>
</dbReference>
<reference evidence="1 2" key="1">
    <citation type="journal article" date="2022" name="Hortic Res">
        <title>A haplotype resolved chromosomal level avocado genome allows analysis of novel avocado genes.</title>
        <authorList>
            <person name="Nath O."/>
            <person name="Fletcher S.J."/>
            <person name="Hayward A."/>
            <person name="Shaw L.M."/>
            <person name="Masouleh A.K."/>
            <person name="Furtado A."/>
            <person name="Henry R.J."/>
            <person name="Mitter N."/>
        </authorList>
    </citation>
    <scope>NUCLEOTIDE SEQUENCE [LARGE SCALE GENOMIC DNA]</scope>
    <source>
        <strain evidence="2">cv. Hass</strain>
    </source>
</reference>
<organism evidence="1 2">
    <name type="scientific">Persea americana</name>
    <name type="common">Avocado</name>
    <dbReference type="NCBI Taxonomy" id="3435"/>
    <lineage>
        <taxon>Eukaryota</taxon>
        <taxon>Viridiplantae</taxon>
        <taxon>Streptophyta</taxon>
        <taxon>Embryophyta</taxon>
        <taxon>Tracheophyta</taxon>
        <taxon>Spermatophyta</taxon>
        <taxon>Magnoliopsida</taxon>
        <taxon>Magnoliidae</taxon>
        <taxon>Laurales</taxon>
        <taxon>Lauraceae</taxon>
        <taxon>Persea</taxon>
    </lineage>
</organism>
<keyword evidence="2" id="KW-1185">Reference proteome</keyword>
<gene>
    <name evidence="1" type="ORF">MRB53_032693</name>
</gene>
<accession>A0ACC2KT58</accession>